<proteinExistence type="predicted"/>
<dbReference type="NCBIfam" id="TIGR01537">
    <property type="entry name" value="portal_HK97"/>
    <property type="match status" value="1"/>
</dbReference>
<dbReference type="Pfam" id="PF04860">
    <property type="entry name" value="Phage_portal"/>
    <property type="match status" value="1"/>
</dbReference>
<evidence type="ECO:0000313" key="1">
    <source>
        <dbReference type="EMBL" id="TRD21902.1"/>
    </source>
</evidence>
<reference evidence="1 2" key="1">
    <citation type="submission" date="2019-06" db="EMBL/GenBank/DDBJ databases">
        <title>Paenimaribius caenipelagi gen. nov., sp. nov., isolated from a tidal flat.</title>
        <authorList>
            <person name="Yoon J.-H."/>
        </authorList>
    </citation>
    <scope>NUCLEOTIDE SEQUENCE [LARGE SCALE GENOMIC DNA]</scope>
    <source>
        <strain evidence="1 2">JBTF-M29</strain>
    </source>
</reference>
<comment type="caution">
    <text evidence="1">The sequence shown here is derived from an EMBL/GenBank/DDBJ whole genome shotgun (WGS) entry which is preliminary data.</text>
</comment>
<gene>
    <name evidence="1" type="ORF">FEV53_07585</name>
</gene>
<sequence length="408" mass="44848">MIRMLRAAVRGVRAEYMGVEGQSFLSGSGPWPLGGMVSRAGPTVSAKTSLEHSAVWGCVRKTAEMISTLPVDLFRKSANGSRDKIDSDLAEIIKENPNADQTAPEFWEGMVAQTLLQGNAFAEKLYIGNRFVGLRPMLGCKPDRRPDRAFQYVVIDRGKREVLPAEKVFHLRGFGAGDGLGMSVVRYGANSIGAALAADETASSVFSNSAMPSGVIQSDQTLNAGQRKQLEAMLATYSGSQRAGKLMTLEAGLKFQQLQMNPEDAQLLDTRRFSVEDICRWFGVPPIVIGHASEGQTMWGSGVEAILLSWLTLGINPFLIRLEQRLKKDLIPVQTRRRDYFEYNREAMIQMDSKAKGDLMLKLGMGGTMTANERRARLNLPRHDDANADALLMQTAMSPMELLGKDQS</sequence>
<accession>A0A547Q697</accession>
<dbReference type="OrthoDB" id="7592047at2"/>
<dbReference type="InterPro" id="IPR006427">
    <property type="entry name" value="Portal_HK97"/>
</dbReference>
<keyword evidence="2" id="KW-1185">Reference proteome</keyword>
<protein>
    <submittedName>
        <fullName evidence="1">Phage portal protein</fullName>
    </submittedName>
</protein>
<organism evidence="1 2">
    <name type="scientific">Palleronia caenipelagi</name>
    <dbReference type="NCBI Taxonomy" id="2489174"/>
    <lineage>
        <taxon>Bacteria</taxon>
        <taxon>Pseudomonadati</taxon>
        <taxon>Pseudomonadota</taxon>
        <taxon>Alphaproteobacteria</taxon>
        <taxon>Rhodobacterales</taxon>
        <taxon>Roseobacteraceae</taxon>
        <taxon>Palleronia</taxon>
    </lineage>
</organism>
<evidence type="ECO:0000313" key="2">
    <source>
        <dbReference type="Proteomes" id="UP000318590"/>
    </source>
</evidence>
<dbReference type="AlphaFoldDB" id="A0A547Q697"/>
<name>A0A547Q697_9RHOB</name>
<dbReference type="Proteomes" id="UP000318590">
    <property type="component" value="Unassembled WGS sequence"/>
</dbReference>
<dbReference type="EMBL" id="VFSV01000009">
    <property type="protein sequence ID" value="TRD21902.1"/>
    <property type="molecule type" value="Genomic_DNA"/>
</dbReference>
<dbReference type="InterPro" id="IPR006944">
    <property type="entry name" value="Phage/GTA_portal"/>
</dbReference>